<evidence type="ECO:0008006" key="13">
    <source>
        <dbReference type="Google" id="ProtNLM"/>
    </source>
</evidence>
<dbReference type="Proteomes" id="UP001253287">
    <property type="component" value="Unassembled WGS sequence"/>
</dbReference>
<dbReference type="RefSeq" id="WP_005720461.1">
    <property type="nucleotide sequence ID" value="NZ_AP025162.1"/>
</dbReference>
<keyword evidence="1" id="KW-0472">Membrane</keyword>
<dbReference type="Proteomes" id="UP000460132">
    <property type="component" value="Unassembled WGS sequence"/>
</dbReference>
<feature type="transmembrane region" description="Helical" evidence="1">
    <location>
        <begin position="12"/>
        <end position="33"/>
    </location>
</feature>
<evidence type="ECO:0000256" key="1">
    <source>
        <dbReference type="SAM" id="Phobius"/>
    </source>
</evidence>
<dbReference type="Proteomes" id="UP001230300">
    <property type="component" value="Unassembled WGS sequence"/>
</dbReference>
<evidence type="ECO:0000313" key="7">
    <source>
        <dbReference type="EMBL" id="MYN54308.1"/>
    </source>
</evidence>
<keyword evidence="1" id="KW-0812">Transmembrane</keyword>
<evidence type="ECO:0000313" key="5">
    <source>
        <dbReference type="EMBL" id="MDK6502306.1"/>
    </source>
</evidence>
<evidence type="ECO:0000313" key="12">
    <source>
        <dbReference type="Proteomes" id="UP000460132"/>
    </source>
</evidence>
<dbReference type="Proteomes" id="UP000784793">
    <property type="component" value="Unassembled WGS sequence"/>
</dbReference>
<evidence type="ECO:0000313" key="9">
    <source>
        <dbReference type="Proteomes" id="UP000235119"/>
    </source>
</evidence>
<dbReference type="EMBL" id="JAVTXN010000008">
    <property type="protein sequence ID" value="MDT9609031.1"/>
    <property type="molecule type" value="Genomic_DNA"/>
</dbReference>
<reference evidence="4 11" key="3">
    <citation type="submission" date="2019-09" db="EMBL/GenBank/DDBJ databases">
        <title>Investigation of probiotic properties of different lactic acid bacteria.</title>
        <authorList>
            <person name="Jaomanjaka F."/>
            <person name="Blanc P."/>
        </authorList>
    </citation>
    <scope>NUCLEOTIDE SEQUENCE [LARGE SCALE GENOMIC DNA]</scope>
    <source>
        <strain evidence="4 11">BIO6272</strain>
    </source>
</reference>
<evidence type="ECO:0000313" key="11">
    <source>
        <dbReference type="Proteomes" id="UP000430323"/>
    </source>
</evidence>
<reference evidence="3 10" key="2">
    <citation type="submission" date="2019-09" db="EMBL/GenBank/DDBJ databases">
        <title>Comparative analysis of L. crispatus genomes revealed niche specific adaptation to different host and body sites.</title>
        <authorList>
            <person name="Pan M."/>
            <person name="Hidalgo-Cantabrana C."/>
            <person name="Barrangou R."/>
        </authorList>
    </citation>
    <scope>NUCLEOTIDE SEQUENCE [LARGE SCALE GENOMIC DNA]</scope>
    <source>
        <strain evidence="3 10">NCK2488</strain>
    </source>
</reference>
<keyword evidence="1" id="KW-1133">Transmembrane helix</keyword>
<dbReference type="CDD" id="cd15787">
    <property type="entry name" value="YycH_N"/>
    <property type="match status" value="1"/>
</dbReference>
<reference evidence="2" key="6">
    <citation type="submission" date="2021-09" db="EMBL/GenBank/DDBJ databases">
        <authorList>
            <person name="Gilroy R."/>
        </authorList>
    </citation>
    <scope>NUCLEOTIDE SEQUENCE</scope>
    <source>
        <strain evidence="2">CHK194-22301</strain>
    </source>
</reference>
<reference evidence="2" key="5">
    <citation type="journal article" date="2021" name="PeerJ">
        <title>Extensive microbial diversity within the chicken gut microbiome revealed by metagenomics and culture.</title>
        <authorList>
            <person name="Gilroy R."/>
            <person name="Ravi A."/>
            <person name="Getino M."/>
            <person name="Pursley I."/>
            <person name="Horton D.L."/>
            <person name="Alikhan N.F."/>
            <person name="Baker D."/>
            <person name="Gharbi K."/>
            <person name="Hall N."/>
            <person name="Watson M."/>
            <person name="Adriaenssens E.M."/>
            <person name="Foster-Nyarko E."/>
            <person name="Jarju S."/>
            <person name="Secka A."/>
            <person name="Antonio M."/>
            <person name="Oren A."/>
            <person name="Chaudhuri R.R."/>
            <person name="La Ragione R."/>
            <person name="Hildebrand F."/>
            <person name="Pallen M.J."/>
        </authorList>
    </citation>
    <scope>NUCLEOTIDE SEQUENCE</scope>
    <source>
        <strain evidence="2">CHK194-22301</strain>
    </source>
</reference>
<dbReference type="EMBL" id="VUAV01000018">
    <property type="protein sequence ID" value="KAA8812874.1"/>
    <property type="molecule type" value="Genomic_DNA"/>
</dbReference>
<reference evidence="7 12" key="4">
    <citation type="submission" date="2020-01" db="EMBL/GenBank/DDBJ databases">
        <title>Vaginal microbiome of pregnant Indian women: Insights into the genome of dominants Lactobacillus species.</title>
        <authorList>
            <person name="Das B."/>
            <person name="Mehta O."/>
            <person name="Ghosh T.S."/>
            <person name="Kothidar A."/>
            <person name="Gowtham M.R."/>
            <person name="Mitra R."/>
            <person name="Kshetrapal P."/>
            <person name="Wadhwa N."/>
            <person name="Thiruvengadam R."/>
            <person name="Nair G.B."/>
            <person name="Bhatnagar S."/>
            <person name="Pore S."/>
        </authorList>
    </citation>
    <scope>NUCLEOTIDE SEQUENCE [LARGE SCALE GENOMIC DNA]</scope>
    <source>
        <strain evidence="7 12">Indica2</strain>
    </source>
</reference>
<protein>
    <recommendedName>
        <fullName evidence="13">YycH protein</fullName>
    </recommendedName>
</protein>
<reference evidence="6" key="8">
    <citation type="submission" date="2023-08" db="EMBL/GenBank/DDBJ databases">
        <title>Lactobacillus from the Female Urinary Tract.</title>
        <authorList>
            <person name="Stegman N."/>
            <person name="Jackson B."/>
            <person name="Steiling M."/>
            <person name="Sedano C."/>
            <person name="Wolfe A."/>
            <person name="Putonti C."/>
        </authorList>
    </citation>
    <scope>NUCLEOTIDE SEQUENCE</scope>
    <source>
        <strain evidence="6">UMB5661</strain>
    </source>
</reference>
<organism evidence="8 9">
    <name type="scientific">Lactobacillus crispatus</name>
    <dbReference type="NCBI Taxonomy" id="47770"/>
    <lineage>
        <taxon>Bacteria</taxon>
        <taxon>Bacillati</taxon>
        <taxon>Bacillota</taxon>
        <taxon>Bacilli</taxon>
        <taxon>Lactobacillales</taxon>
        <taxon>Lactobacillaceae</taxon>
        <taxon>Lactobacillus</taxon>
    </lineage>
</organism>
<dbReference type="Proteomes" id="UP000430323">
    <property type="component" value="Unassembled WGS sequence"/>
</dbReference>
<evidence type="ECO:0000313" key="10">
    <source>
        <dbReference type="Proteomes" id="UP000324504"/>
    </source>
</evidence>
<dbReference type="EMBL" id="JASOGN010000010">
    <property type="protein sequence ID" value="MDK6502306.1"/>
    <property type="molecule type" value="Genomic_DNA"/>
</dbReference>
<evidence type="ECO:0000313" key="6">
    <source>
        <dbReference type="EMBL" id="MDT9609031.1"/>
    </source>
</evidence>
<dbReference type="EMBL" id="WWFF01000011">
    <property type="protein sequence ID" value="MYN54308.1"/>
    <property type="molecule type" value="Genomic_DNA"/>
</dbReference>
<evidence type="ECO:0000313" key="8">
    <source>
        <dbReference type="EMBL" id="PLT10955.1"/>
    </source>
</evidence>
<reference evidence="8 9" key="1">
    <citation type="submission" date="2017-12" db="EMBL/GenBank/DDBJ databases">
        <title>Phylogenetic diversity of female urinary microbiome.</title>
        <authorList>
            <person name="Thomas-White K."/>
            <person name="Wolfe A.J."/>
        </authorList>
    </citation>
    <scope>NUCLEOTIDE SEQUENCE [LARGE SCALE GENOMIC DNA]</scope>
    <source>
        <strain evidence="8 9">UMB0085</strain>
    </source>
</reference>
<comment type="caution">
    <text evidence="8">The sequence shown here is derived from an EMBL/GenBank/DDBJ whole genome shotgun (WGS) entry which is preliminary data.</text>
</comment>
<evidence type="ECO:0000313" key="4">
    <source>
        <dbReference type="EMBL" id="KAB1972922.1"/>
    </source>
</evidence>
<sequence length="453" mass="52711">MIGMKFKFKFGEFFLGLATLIVIVLSIVLWIFIMTSDQRFSNIGQQNQNNITKEQTRSHNFKSLYDLYIPTTSYGFANGNLCQLYDSKNNLTLEFTKEIKKAKATNKIKKIVDTRTKYEEYLNNPNYVQLVYPDEITFSLFNQLNNAANDNREFNRFFISQSNHWIYLGNDQTNEIYQVKIAGANFDKLRKYARNAKSKYPVRLVRLKEGYSPFYIKTMNAKVYSYLTNHQSYSYFVSRLLGTSGVTSKTNKNGQTVYSLNYYTRLRVPDSNSGEHNYLYTHYEKNKIPNTTNRLLDSVYYVHQLGLTEQDLRFFDADGANVSYLNYIEGIPVFLNKHDLQVKTTFSTDSINVAFNSVNFQIPIPFDGQTKRLKPTQDVVDELVNHGLKQEDIQRIIVGFAEEKDSSHHSLINLIPTYYIKAYDEWKSLGEWEKQDVSTYREADQLTVNEGGK</sequence>
<dbReference type="Proteomes" id="UP000235119">
    <property type="component" value="Unassembled WGS sequence"/>
</dbReference>
<dbReference type="AlphaFoldDB" id="A0A2N5KXM3"/>
<name>A0A2N5KXM3_9LACO</name>
<proteinExistence type="predicted"/>
<reference evidence="5" key="7">
    <citation type="submission" date="2023-05" db="EMBL/GenBank/DDBJ databases">
        <title>Cataloging the Phylogenetic Diversity of Human Bladder Bacteria.</title>
        <authorList>
            <person name="Du J."/>
        </authorList>
    </citation>
    <scope>NUCLEOTIDE SEQUENCE</scope>
    <source>
        <strain evidence="5">UMB9226</strain>
    </source>
</reference>
<dbReference type="Proteomes" id="UP000324504">
    <property type="component" value="Unassembled WGS sequence"/>
</dbReference>
<dbReference type="EMBL" id="DYXB01000065">
    <property type="protein sequence ID" value="HJF09915.1"/>
    <property type="molecule type" value="Genomic_DNA"/>
</dbReference>
<dbReference type="EMBL" id="PKIW01000035">
    <property type="protein sequence ID" value="PLT10955.1"/>
    <property type="molecule type" value="Genomic_DNA"/>
</dbReference>
<gene>
    <name evidence="8" type="ORF">CYJ79_07555</name>
    <name evidence="3" type="ORF">F1C09_04325</name>
    <name evidence="4" type="ORF">F8251_07820</name>
    <name evidence="7" type="ORF">GTK63_08350</name>
    <name evidence="2" type="ORF">K8V23_03825</name>
    <name evidence="5" type="ORF">QP235_03705</name>
    <name evidence="6" type="ORF">RON39_02640</name>
</gene>
<accession>A0A2N5KXM3</accession>
<evidence type="ECO:0000313" key="3">
    <source>
        <dbReference type="EMBL" id="KAA8812874.1"/>
    </source>
</evidence>
<evidence type="ECO:0000313" key="2">
    <source>
        <dbReference type="EMBL" id="HJF09915.1"/>
    </source>
</evidence>
<dbReference type="GeneID" id="69822480"/>
<dbReference type="EMBL" id="WBOB01000046">
    <property type="protein sequence ID" value="KAB1972922.1"/>
    <property type="molecule type" value="Genomic_DNA"/>
</dbReference>